<evidence type="ECO:0000313" key="1">
    <source>
        <dbReference type="EMBL" id="QEH61598.1"/>
    </source>
</evidence>
<dbReference type="AlphaFoldDB" id="A0A5B9Y3A5"/>
<keyword evidence="2" id="KW-1185">Reference proteome</keyword>
<gene>
    <name evidence="1" type="ORF">SCHIN_v1c04010</name>
</gene>
<dbReference type="KEGG" id="schi:SCHIN_v1c04010"/>
<organism evidence="1 2">
    <name type="scientific">Spiroplasma chinense</name>
    <dbReference type="NCBI Taxonomy" id="216932"/>
    <lineage>
        <taxon>Bacteria</taxon>
        <taxon>Bacillati</taxon>
        <taxon>Mycoplasmatota</taxon>
        <taxon>Mollicutes</taxon>
        <taxon>Entomoplasmatales</taxon>
        <taxon>Spiroplasmataceae</taxon>
        <taxon>Spiroplasma</taxon>
    </lineage>
</organism>
<name>A0A5B9Y3A5_9MOLU</name>
<dbReference type="RefSeq" id="WP_166507990.1">
    <property type="nucleotide sequence ID" value="NZ_CP043026.1"/>
</dbReference>
<protein>
    <submittedName>
        <fullName evidence="1">Uncharacterized protein</fullName>
    </submittedName>
</protein>
<reference evidence="1 2" key="1">
    <citation type="submission" date="2019-08" db="EMBL/GenBank/DDBJ databases">
        <title>Complete genome sequence of Spiroplasma chinense CCH (DSM 19755).</title>
        <authorList>
            <person name="Shen H.-Y."/>
            <person name="Lin Y.-C."/>
            <person name="Chou L."/>
            <person name="Kuo C.-H."/>
        </authorList>
    </citation>
    <scope>NUCLEOTIDE SEQUENCE [LARGE SCALE GENOMIC DNA]</scope>
    <source>
        <strain evidence="1 2">CCH</strain>
    </source>
</reference>
<sequence>MADKITIRDIIEINKILSTKSYSSIKELNAYFDVIGEYIDETFFDNDIIIERLLHYCEVSERRINISVRRVPDIDLKVSHVHDYLSNCKRALEKALYSDPEIFNFSIFVEIKSIVRYYLEKTYEYPSLKDYETLYGVNTVEFHQQNETFKYLYTIFDKFTYIARHLNDKYLKKETNDLSEVSLKFFADFAKDISFLTKNANAFQELNDTIERITFSKAWHYIRKLRNILEHDFADPACKYNITFSIELLFIIVGRIMLALNKTLKTELQIRETLEELRNK</sequence>
<dbReference type="EMBL" id="CP043026">
    <property type="protein sequence ID" value="QEH61598.1"/>
    <property type="molecule type" value="Genomic_DNA"/>
</dbReference>
<proteinExistence type="predicted"/>
<dbReference type="Proteomes" id="UP000323144">
    <property type="component" value="Chromosome"/>
</dbReference>
<accession>A0A5B9Y3A5</accession>
<evidence type="ECO:0000313" key="2">
    <source>
        <dbReference type="Proteomes" id="UP000323144"/>
    </source>
</evidence>